<dbReference type="InterPro" id="IPR004088">
    <property type="entry name" value="KH_dom_type_1"/>
</dbReference>
<dbReference type="GO" id="GO:0005737">
    <property type="term" value="C:cytoplasm"/>
    <property type="evidence" value="ECO:0000318"/>
    <property type="project" value="GO_Central"/>
</dbReference>
<dbReference type="CTD" id="20208215"/>
<evidence type="ECO:0000313" key="5">
    <source>
        <dbReference type="EnsemblMetazoa" id="HelroP181785"/>
    </source>
</evidence>
<evidence type="ECO:0000313" key="6">
    <source>
        <dbReference type="Proteomes" id="UP000015101"/>
    </source>
</evidence>
<name>T1FHB6_HELRO</name>
<dbReference type="SMART" id="SM00322">
    <property type="entry name" value="KH"/>
    <property type="match status" value="4"/>
</dbReference>
<dbReference type="EMBL" id="KB097667">
    <property type="protein sequence ID" value="ESN92161.1"/>
    <property type="molecule type" value="Genomic_DNA"/>
</dbReference>
<dbReference type="CDD" id="cd22403">
    <property type="entry name" value="KH-I_IGF2BP_rpt4"/>
    <property type="match status" value="1"/>
</dbReference>
<dbReference type="KEGG" id="hro:HELRODRAFT_181785"/>
<feature type="domain" description="K Homology" evidence="3">
    <location>
        <begin position="126"/>
        <end position="202"/>
    </location>
</feature>
<organism evidence="5 6">
    <name type="scientific">Helobdella robusta</name>
    <name type="common">Californian leech</name>
    <dbReference type="NCBI Taxonomy" id="6412"/>
    <lineage>
        <taxon>Eukaryota</taxon>
        <taxon>Metazoa</taxon>
        <taxon>Spiralia</taxon>
        <taxon>Lophotrochozoa</taxon>
        <taxon>Annelida</taxon>
        <taxon>Clitellata</taxon>
        <taxon>Hirudinea</taxon>
        <taxon>Rhynchobdellida</taxon>
        <taxon>Glossiphoniidae</taxon>
        <taxon>Helobdella</taxon>
    </lineage>
</organism>
<keyword evidence="1" id="KW-0677">Repeat</keyword>
<proteinExistence type="predicted"/>
<dbReference type="EMBL" id="AMQM01007806">
    <property type="status" value="NOT_ANNOTATED_CDS"/>
    <property type="molecule type" value="Genomic_DNA"/>
</dbReference>
<reference evidence="6" key="1">
    <citation type="submission" date="2012-12" db="EMBL/GenBank/DDBJ databases">
        <authorList>
            <person name="Hellsten U."/>
            <person name="Grimwood J."/>
            <person name="Chapman J.A."/>
            <person name="Shapiro H."/>
            <person name="Aerts A."/>
            <person name="Otillar R.P."/>
            <person name="Terry A.Y."/>
            <person name="Boore J.L."/>
            <person name="Simakov O."/>
            <person name="Marletaz F."/>
            <person name="Cho S.-J."/>
            <person name="Edsinger-Gonzales E."/>
            <person name="Havlak P."/>
            <person name="Kuo D.-H."/>
            <person name="Larsson T."/>
            <person name="Lv J."/>
            <person name="Arendt D."/>
            <person name="Savage R."/>
            <person name="Osoegawa K."/>
            <person name="de Jong P."/>
            <person name="Lindberg D.R."/>
            <person name="Seaver E.C."/>
            <person name="Weisblat D.A."/>
            <person name="Putnam N.H."/>
            <person name="Grigoriev I.V."/>
            <person name="Rokhsar D.S."/>
        </authorList>
    </citation>
    <scope>NUCLEOTIDE SEQUENCE</scope>
</reference>
<dbReference type="InParanoid" id="T1FHB6"/>
<evidence type="ECO:0000313" key="4">
    <source>
        <dbReference type="EMBL" id="ESN92161.1"/>
    </source>
</evidence>
<feature type="domain" description="K Homology" evidence="3">
    <location>
        <begin position="338"/>
        <end position="410"/>
    </location>
</feature>
<dbReference type="OrthoDB" id="752362at2759"/>
<dbReference type="Gene3D" id="3.30.1370.10">
    <property type="entry name" value="K Homology domain, type 1"/>
    <property type="match status" value="2"/>
</dbReference>
<dbReference type="Pfam" id="PF00013">
    <property type="entry name" value="KH_1"/>
    <property type="match status" value="4"/>
</dbReference>
<dbReference type="FunCoup" id="T1FHB6">
    <property type="interactions" value="269"/>
</dbReference>
<evidence type="ECO:0000256" key="1">
    <source>
        <dbReference type="ARBA" id="ARBA00022737"/>
    </source>
</evidence>
<dbReference type="CDD" id="cd22401">
    <property type="entry name" value="KH-I_IGF2BP_rpt2"/>
    <property type="match status" value="1"/>
</dbReference>
<dbReference type="HOGENOM" id="CLU_020744_1_0_1"/>
<dbReference type="eggNOG" id="KOG2193">
    <property type="taxonomic scope" value="Eukaryota"/>
</dbReference>
<dbReference type="PROSITE" id="PS50084">
    <property type="entry name" value="KH_TYPE_1"/>
    <property type="match status" value="4"/>
</dbReference>
<dbReference type="RefSeq" id="XP_009029808.1">
    <property type="nucleotide sequence ID" value="XM_009031560.1"/>
</dbReference>
<dbReference type="Gene3D" id="3.30.310.210">
    <property type="match status" value="1"/>
</dbReference>
<dbReference type="InterPro" id="IPR036612">
    <property type="entry name" value="KH_dom_type_1_sf"/>
</dbReference>
<reference evidence="4 6" key="2">
    <citation type="journal article" date="2013" name="Nature">
        <title>Insights into bilaterian evolution from three spiralian genomes.</title>
        <authorList>
            <person name="Simakov O."/>
            <person name="Marletaz F."/>
            <person name="Cho S.J."/>
            <person name="Edsinger-Gonzales E."/>
            <person name="Havlak P."/>
            <person name="Hellsten U."/>
            <person name="Kuo D.H."/>
            <person name="Larsson T."/>
            <person name="Lv J."/>
            <person name="Arendt D."/>
            <person name="Savage R."/>
            <person name="Osoegawa K."/>
            <person name="de Jong P."/>
            <person name="Grimwood J."/>
            <person name="Chapman J.A."/>
            <person name="Shapiro H."/>
            <person name="Aerts A."/>
            <person name="Otillar R.P."/>
            <person name="Terry A.Y."/>
            <person name="Boore J.L."/>
            <person name="Grigoriev I.V."/>
            <person name="Lindberg D.R."/>
            <person name="Seaver E.C."/>
            <person name="Weisblat D.A."/>
            <person name="Putnam N.H."/>
            <person name="Rokhsar D.S."/>
        </authorList>
    </citation>
    <scope>NUCLEOTIDE SEQUENCE</scope>
</reference>
<dbReference type="SUPFAM" id="SSF54791">
    <property type="entry name" value="Eukaryotic type KH-domain (KH-domain type I)"/>
    <property type="match status" value="4"/>
</dbReference>
<dbReference type="GO" id="GO:0010468">
    <property type="term" value="P:regulation of gene expression"/>
    <property type="evidence" value="ECO:0000318"/>
    <property type="project" value="GO_Central"/>
</dbReference>
<dbReference type="CDD" id="cd22400">
    <property type="entry name" value="KH-I_IGF2BP_rpt1"/>
    <property type="match status" value="1"/>
</dbReference>
<protein>
    <recommendedName>
        <fullName evidence="3">K Homology domain-containing protein</fullName>
    </recommendedName>
</protein>
<gene>
    <name evidence="5" type="primary">20208215</name>
    <name evidence="4" type="ORF">HELRODRAFT_181785</name>
</gene>
<dbReference type="InterPro" id="IPR004087">
    <property type="entry name" value="KH_dom"/>
</dbReference>
<dbReference type="PANTHER" id="PTHR10288">
    <property type="entry name" value="KH DOMAIN CONTAINING RNA BINDING PROTEIN"/>
    <property type="match status" value="1"/>
</dbReference>
<accession>T1FHB6</accession>
<dbReference type="AlphaFoldDB" id="T1FHB6"/>
<dbReference type="OMA" id="IYNPEPS"/>
<dbReference type="GO" id="GO:0007399">
    <property type="term" value="P:nervous system development"/>
    <property type="evidence" value="ECO:0000318"/>
    <property type="project" value="GO_Central"/>
</dbReference>
<evidence type="ECO:0000256" key="2">
    <source>
        <dbReference type="PROSITE-ProRule" id="PRU00117"/>
    </source>
</evidence>
<dbReference type="InterPro" id="IPR035979">
    <property type="entry name" value="RBD_domain_sf"/>
</dbReference>
<keyword evidence="6" id="KW-1185">Reference proteome</keyword>
<dbReference type="GO" id="GO:0005634">
    <property type="term" value="C:nucleus"/>
    <property type="evidence" value="ECO:0000318"/>
    <property type="project" value="GO_Central"/>
</dbReference>
<dbReference type="GeneID" id="20208215"/>
<dbReference type="SUPFAM" id="SSF54928">
    <property type="entry name" value="RNA-binding domain, RBD"/>
    <property type="match status" value="1"/>
</dbReference>
<keyword evidence="2" id="KW-0694">RNA-binding</keyword>
<reference evidence="5" key="3">
    <citation type="submission" date="2015-06" db="UniProtKB">
        <authorList>
            <consortium name="EnsemblMetazoa"/>
        </authorList>
    </citation>
    <scope>IDENTIFICATION</scope>
</reference>
<feature type="domain" description="K Homology" evidence="3">
    <location>
        <begin position="211"/>
        <end position="284"/>
    </location>
</feature>
<evidence type="ECO:0000259" key="3">
    <source>
        <dbReference type="SMART" id="SM00322"/>
    </source>
</evidence>
<feature type="domain" description="K Homology" evidence="3">
    <location>
        <begin position="420"/>
        <end position="482"/>
    </location>
</feature>
<sequence>MGSVTKTEQTNVVKKRQSNRIEIRNVPTSVSQQTVEDLIKGSGTVKRIQHVTSESEPYYIIILDTPDEAQMVEITNNNPASGKLTNHVRPGRNPGNVSSQGGNFIGGGVGGGGGCAGSQRQPRNGGGCPLRILVPSDFVGAIIGRKGQTIKSITQKCKARVDVHGKEAGGALDKINDKVVISIYGQPENCTNACKEIMHVLQQESNINEKGEISLKMLANDRFCGRIIGKDGKMIKKIKEETDTKIAVSNAQEMACLYPDRVIAIRGSIEGMAKAEAAISAKLAECIEQEQVQNFYPFTSFLQPPLMPMQQHQQQQQQLPSHMGRFINHGGPAPELVQSEVLQISVPNTAVGALIGTGGVTIKQMMKDSRAFINIESKKEVDSTPDRIVIIKGTPDSCWRAAFMVFERMKMEGFAGHEEVRLKTTITVPRQLVGRLIGKSGKNVRELQRFTGAMIKLPDDANMQGDQVAVDVVGHYLATRVKKVNFIL</sequence>
<dbReference type="GO" id="GO:0003730">
    <property type="term" value="F:mRNA 3'-UTR binding"/>
    <property type="evidence" value="ECO:0000318"/>
    <property type="project" value="GO_Central"/>
</dbReference>
<dbReference type="EnsemblMetazoa" id="HelroT181785">
    <property type="protein sequence ID" value="HelroP181785"/>
    <property type="gene ID" value="HelroG181785"/>
</dbReference>
<dbReference type="GO" id="GO:0005829">
    <property type="term" value="C:cytosol"/>
    <property type="evidence" value="ECO:0000318"/>
    <property type="project" value="GO_Central"/>
</dbReference>
<dbReference type="Proteomes" id="UP000015101">
    <property type="component" value="Unassembled WGS sequence"/>
</dbReference>